<dbReference type="Proteomes" id="UP001208649">
    <property type="component" value="Unassembled WGS sequence"/>
</dbReference>
<organism evidence="1 2">
    <name type="scientific">Chryseobacterium edaphi</name>
    <dbReference type="NCBI Taxonomy" id="2976532"/>
    <lineage>
        <taxon>Bacteria</taxon>
        <taxon>Pseudomonadati</taxon>
        <taxon>Bacteroidota</taxon>
        <taxon>Flavobacteriia</taxon>
        <taxon>Flavobacteriales</taxon>
        <taxon>Weeksellaceae</taxon>
        <taxon>Chryseobacterium group</taxon>
        <taxon>Chryseobacterium</taxon>
    </lineage>
</organism>
<evidence type="ECO:0000313" key="1">
    <source>
        <dbReference type="EMBL" id="MCU7619329.1"/>
    </source>
</evidence>
<gene>
    <name evidence="1" type="ORF">NZ698_19280</name>
</gene>
<accession>A0ABT2WAU3</accession>
<dbReference type="EMBL" id="JAOTEM010000009">
    <property type="protein sequence ID" value="MCU7619329.1"/>
    <property type="molecule type" value="Genomic_DNA"/>
</dbReference>
<keyword evidence="2" id="KW-1185">Reference proteome</keyword>
<sequence>MKAKLETTVEGLIIIYPSIIQSMRRTNSAEGAKTLGAPIIVDSAHICFLAFNNDGYITFFLSNGFEISLKINHDEAKTAYNYAKMKVLHVIE</sequence>
<protein>
    <submittedName>
        <fullName evidence="1">Uncharacterized protein</fullName>
    </submittedName>
</protein>
<comment type="caution">
    <text evidence="1">The sequence shown here is derived from an EMBL/GenBank/DDBJ whole genome shotgun (WGS) entry which is preliminary data.</text>
</comment>
<reference evidence="2" key="1">
    <citation type="submission" date="2023-07" db="EMBL/GenBank/DDBJ databases">
        <title>Chryseobacterium sp. strain PBS4-4 Genome sequencing and assembly.</title>
        <authorList>
            <person name="Jung Y."/>
        </authorList>
    </citation>
    <scope>NUCLEOTIDE SEQUENCE [LARGE SCALE GENOMIC DNA]</scope>
    <source>
        <strain evidence="2">PBS4-4</strain>
    </source>
</reference>
<evidence type="ECO:0000313" key="2">
    <source>
        <dbReference type="Proteomes" id="UP001208649"/>
    </source>
</evidence>
<proteinExistence type="predicted"/>
<name>A0ABT2WAU3_9FLAO</name>
<dbReference type="RefSeq" id="WP_263004888.1">
    <property type="nucleotide sequence ID" value="NZ_JAOTEM010000009.1"/>
</dbReference>